<sequence>MYFMPIYPQIDQQVTFFYVHNINVSTQFYEQKLGLELWLDQGSCRIYTVSGSGYLGLCQASEKLTPPSDKQSSVIFTLVTQQVDEWFEYLKERGVEFEKSPTLNEKYNIYHCFFRDPDGYLIEIQRFETNDKKKDITK</sequence>
<accession>A0ABN6QAP9</accession>
<evidence type="ECO:0000313" key="3">
    <source>
        <dbReference type="Proteomes" id="UP001055453"/>
    </source>
</evidence>
<dbReference type="PROSITE" id="PS51819">
    <property type="entry name" value="VOC"/>
    <property type="match status" value="1"/>
</dbReference>
<reference evidence="2" key="1">
    <citation type="submission" date="2022-04" db="EMBL/GenBank/DDBJ databases">
        <title>Complete genome sequence of a cyanobacterium, Nostoc sp. SO-36, isolated in Antarctica.</title>
        <authorList>
            <person name="Kanesaki Y."/>
            <person name="Effendi D."/>
            <person name="Sakamoto T."/>
            <person name="Ohtani S."/>
            <person name="Awai K."/>
        </authorList>
    </citation>
    <scope>NUCLEOTIDE SEQUENCE</scope>
    <source>
        <strain evidence="2">SO-36</strain>
    </source>
</reference>
<dbReference type="Gene3D" id="3.10.180.10">
    <property type="entry name" value="2,3-Dihydroxybiphenyl 1,2-Dioxygenase, domain 1"/>
    <property type="match status" value="1"/>
</dbReference>
<dbReference type="SUPFAM" id="SSF54593">
    <property type="entry name" value="Glyoxalase/Bleomycin resistance protein/Dihydroxybiphenyl dioxygenase"/>
    <property type="match status" value="1"/>
</dbReference>
<dbReference type="CDD" id="cd06587">
    <property type="entry name" value="VOC"/>
    <property type="match status" value="1"/>
</dbReference>
<proteinExistence type="predicted"/>
<evidence type="ECO:0000313" key="2">
    <source>
        <dbReference type="EMBL" id="BDI18517.1"/>
    </source>
</evidence>
<dbReference type="InterPro" id="IPR004360">
    <property type="entry name" value="Glyas_Fos-R_dOase_dom"/>
</dbReference>
<dbReference type="Proteomes" id="UP001055453">
    <property type="component" value="Chromosome"/>
</dbReference>
<evidence type="ECO:0000259" key="1">
    <source>
        <dbReference type="PROSITE" id="PS51819"/>
    </source>
</evidence>
<dbReference type="InterPro" id="IPR029068">
    <property type="entry name" value="Glyas_Bleomycin-R_OHBP_Dase"/>
</dbReference>
<organism evidence="2 3">
    <name type="scientific">Nostoc cf. commune SO-36</name>
    <dbReference type="NCBI Taxonomy" id="449208"/>
    <lineage>
        <taxon>Bacteria</taxon>
        <taxon>Bacillati</taxon>
        <taxon>Cyanobacteriota</taxon>
        <taxon>Cyanophyceae</taxon>
        <taxon>Nostocales</taxon>
        <taxon>Nostocaceae</taxon>
        <taxon>Nostoc</taxon>
    </lineage>
</organism>
<protein>
    <submittedName>
        <fullName evidence="2">Glyoxalase</fullName>
    </submittedName>
</protein>
<dbReference type="InterPro" id="IPR037523">
    <property type="entry name" value="VOC_core"/>
</dbReference>
<name>A0ABN6QAP9_NOSCO</name>
<feature type="domain" description="VOC" evidence="1">
    <location>
        <begin position="9"/>
        <end position="127"/>
    </location>
</feature>
<dbReference type="Pfam" id="PF00903">
    <property type="entry name" value="Glyoxalase"/>
    <property type="match status" value="1"/>
</dbReference>
<dbReference type="EMBL" id="AP025732">
    <property type="protein sequence ID" value="BDI18517.1"/>
    <property type="molecule type" value="Genomic_DNA"/>
</dbReference>
<dbReference type="PANTHER" id="PTHR36503:SF3">
    <property type="entry name" value="BLR0126 PROTEIN"/>
    <property type="match status" value="1"/>
</dbReference>
<dbReference type="PANTHER" id="PTHR36503">
    <property type="entry name" value="BLR2520 PROTEIN"/>
    <property type="match status" value="1"/>
</dbReference>
<gene>
    <name evidence="2" type="ORF">ANSO36C_43190</name>
</gene>
<keyword evidence="3" id="KW-1185">Reference proteome</keyword>